<evidence type="ECO:0000256" key="3">
    <source>
        <dbReference type="ARBA" id="ARBA00022679"/>
    </source>
</evidence>
<evidence type="ECO:0000256" key="4">
    <source>
        <dbReference type="ARBA" id="ARBA00022692"/>
    </source>
</evidence>
<dbReference type="InterPro" id="IPR036890">
    <property type="entry name" value="HATPase_C_sf"/>
</dbReference>
<evidence type="ECO:0000256" key="5">
    <source>
        <dbReference type="ARBA" id="ARBA00022777"/>
    </source>
</evidence>
<organism evidence="10 11">
    <name type="scientific">Tichowtungia aerotolerans</name>
    <dbReference type="NCBI Taxonomy" id="2697043"/>
    <lineage>
        <taxon>Bacteria</taxon>
        <taxon>Pseudomonadati</taxon>
        <taxon>Kiritimatiellota</taxon>
        <taxon>Tichowtungiia</taxon>
        <taxon>Tichowtungiales</taxon>
        <taxon>Tichowtungiaceae</taxon>
        <taxon>Tichowtungia</taxon>
    </lineage>
</organism>
<keyword evidence="11" id="KW-1185">Reference proteome</keyword>
<dbReference type="RefSeq" id="WP_160629679.1">
    <property type="nucleotide sequence ID" value="NZ_CP047593.1"/>
</dbReference>
<sequence>MLRLCDMEKHRIGRDLHDSIGQQLTGISLLSKAVEHRLRKSGHQEAESLMKISELVDDAIDQVRAVVSGMAPSELHNRDAAAAIRILCRRIQQIHDISCSFSNELPVPLADPDIAKNLYFIAAEAINNAIRHSRADQIDVRLRPGTSSKNGELIIRNNSNKCNLNSFSELTGIGLTGMHFRAEVMNGQLDILRYPDDYIGIVCSFQLP</sequence>
<evidence type="ECO:0000256" key="1">
    <source>
        <dbReference type="ARBA" id="ARBA00004651"/>
    </source>
</evidence>
<keyword evidence="7" id="KW-0902">Two-component regulatory system</keyword>
<dbReference type="Gene3D" id="3.30.565.10">
    <property type="entry name" value="Histidine kinase-like ATPase, C-terminal domain"/>
    <property type="match status" value="1"/>
</dbReference>
<dbReference type="KEGG" id="taer:GT409_14000"/>
<keyword evidence="8" id="KW-0472">Membrane</keyword>
<dbReference type="PANTHER" id="PTHR24421">
    <property type="entry name" value="NITRATE/NITRITE SENSOR PROTEIN NARX-RELATED"/>
    <property type="match status" value="1"/>
</dbReference>
<accession>A0A6P1MBM6</accession>
<dbReference type="InterPro" id="IPR050482">
    <property type="entry name" value="Sensor_HK_TwoCompSys"/>
</dbReference>
<dbReference type="Gene3D" id="1.20.5.1930">
    <property type="match status" value="1"/>
</dbReference>
<dbReference type="PANTHER" id="PTHR24421:SF37">
    <property type="entry name" value="SENSOR HISTIDINE KINASE NARS"/>
    <property type="match status" value="1"/>
</dbReference>
<evidence type="ECO:0000313" key="11">
    <source>
        <dbReference type="Proteomes" id="UP000464954"/>
    </source>
</evidence>
<reference evidence="10 11" key="1">
    <citation type="submission" date="2020-01" db="EMBL/GenBank/DDBJ databases">
        <title>Ponticoccus aerotolerans gen. nov., sp. nov., an anaerobic bacterium and proposal of Ponticoccusceae fam. nov., Ponticoccusles ord. nov. and Ponticoccuse classis nov. in the phylum Kiritimatiellaeota.</title>
        <authorList>
            <person name="Zhou L.Y."/>
            <person name="Du Z.J."/>
        </authorList>
    </citation>
    <scope>NUCLEOTIDE SEQUENCE [LARGE SCALE GENOMIC DNA]</scope>
    <source>
        <strain evidence="10 11">S-5007</strain>
    </source>
</reference>
<dbReference type="Proteomes" id="UP000464954">
    <property type="component" value="Chromosome"/>
</dbReference>
<keyword evidence="3" id="KW-0808">Transferase</keyword>
<dbReference type="GO" id="GO:0005886">
    <property type="term" value="C:plasma membrane"/>
    <property type="evidence" value="ECO:0007669"/>
    <property type="project" value="UniProtKB-SubCell"/>
</dbReference>
<dbReference type="SUPFAM" id="SSF55874">
    <property type="entry name" value="ATPase domain of HSP90 chaperone/DNA topoisomerase II/histidine kinase"/>
    <property type="match status" value="1"/>
</dbReference>
<name>A0A6P1MBM6_9BACT</name>
<protein>
    <recommendedName>
        <fullName evidence="9">Signal transduction histidine kinase subgroup 3 dimerisation and phosphoacceptor domain-containing protein</fullName>
    </recommendedName>
</protein>
<dbReference type="GO" id="GO:0046983">
    <property type="term" value="F:protein dimerization activity"/>
    <property type="evidence" value="ECO:0007669"/>
    <property type="project" value="InterPro"/>
</dbReference>
<evidence type="ECO:0000313" key="10">
    <source>
        <dbReference type="EMBL" id="QHI70503.1"/>
    </source>
</evidence>
<dbReference type="Pfam" id="PF07730">
    <property type="entry name" value="HisKA_3"/>
    <property type="match status" value="1"/>
</dbReference>
<evidence type="ECO:0000256" key="2">
    <source>
        <dbReference type="ARBA" id="ARBA00022475"/>
    </source>
</evidence>
<dbReference type="AlphaFoldDB" id="A0A6P1MBM6"/>
<keyword evidence="2" id="KW-1003">Cell membrane</keyword>
<dbReference type="GO" id="GO:0000155">
    <property type="term" value="F:phosphorelay sensor kinase activity"/>
    <property type="evidence" value="ECO:0007669"/>
    <property type="project" value="InterPro"/>
</dbReference>
<gene>
    <name evidence="10" type="ORF">GT409_14000</name>
</gene>
<proteinExistence type="predicted"/>
<evidence type="ECO:0000256" key="7">
    <source>
        <dbReference type="ARBA" id="ARBA00023012"/>
    </source>
</evidence>
<keyword evidence="5" id="KW-0418">Kinase</keyword>
<feature type="domain" description="Signal transduction histidine kinase subgroup 3 dimerisation and phosphoacceptor" evidence="9">
    <location>
        <begin position="8"/>
        <end position="75"/>
    </location>
</feature>
<keyword evidence="4" id="KW-0812">Transmembrane</keyword>
<evidence type="ECO:0000259" key="9">
    <source>
        <dbReference type="Pfam" id="PF07730"/>
    </source>
</evidence>
<keyword evidence="6" id="KW-1133">Transmembrane helix</keyword>
<evidence type="ECO:0000256" key="6">
    <source>
        <dbReference type="ARBA" id="ARBA00022989"/>
    </source>
</evidence>
<dbReference type="InterPro" id="IPR011712">
    <property type="entry name" value="Sig_transdc_His_kin_sub3_dim/P"/>
</dbReference>
<dbReference type="EMBL" id="CP047593">
    <property type="protein sequence ID" value="QHI70503.1"/>
    <property type="molecule type" value="Genomic_DNA"/>
</dbReference>
<evidence type="ECO:0000256" key="8">
    <source>
        <dbReference type="ARBA" id="ARBA00023136"/>
    </source>
</evidence>
<comment type="subcellular location">
    <subcellularLocation>
        <location evidence="1">Cell membrane</location>
        <topology evidence="1">Multi-pass membrane protein</topology>
    </subcellularLocation>
</comment>